<keyword evidence="3" id="KW-1185">Reference proteome</keyword>
<organism evidence="2 3">
    <name type="scientific">Alcanivorax nanhaiticus</name>
    <dbReference type="NCBI Taxonomy" id="1177154"/>
    <lineage>
        <taxon>Bacteria</taxon>
        <taxon>Pseudomonadati</taxon>
        <taxon>Pseudomonadota</taxon>
        <taxon>Gammaproteobacteria</taxon>
        <taxon>Oceanospirillales</taxon>
        <taxon>Alcanivoracaceae</taxon>
        <taxon>Alcanivorax</taxon>
    </lineage>
</organism>
<evidence type="ECO:0000256" key="1">
    <source>
        <dbReference type="SAM" id="SignalP"/>
    </source>
</evidence>
<proteinExistence type="predicted"/>
<evidence type="ECO:0000313" key="2">
    <source>
        <dbReference type="EMBL" id="KGD63343.1"/>
    </source>
</evidence>
<evidence type="ECO:0000313" key="3">
    <source>
        <dbReference type="Proteomes" id="UP000029444"/>
    </source>
</evidence>
<dbReference type="STRING" id="1177154.Y5S_03329"/>
<dbReference type="eggNOG" id="ENOG502ZB1J">
    <property type="taxonomic scope" value="Bacteria"/>
</dbReference>
<dbReference type="InterPro" id="IPR010927">
    <property type="entry name" value="T4SS_TraH"/>
</dbReference>
<dbReference type="AlphaFoldDB" id="A0A095TLL3"/>
<accession>A0A095TLL3</accession>
<gene>
    <name evidence="2" type="ORF">Y5S_03329</name>
</gene>
<dbReference type="Pfam" id="PF06122">
    <property type="entry name" value="TraH"/>
    <property type="match status" value="1"/>
</dbReference>
<reference evidence="2 3" key="1">
    <citation type="submission" date="2012-09" db="EMBL/GenBank/DDBJ databases">
        <title>Genome Sequence of alkane-degrading Bacterium Alcanivorax sp. 19-m-6.</title>
        <authorList>
            <person name="Lai Q."/>
            <person name="Shao Z."/>
        </authorList>
    </citation>
    <scope>NUCLEOTIDE SEQUENCE [LARGE SCALE GENOMIC DNA]</scope>
    <source>
        <strain evidence="2 3">19-m-6</strain>
    </source>
</reference>
<comment type="caution">
    <text evidence="2">The sequence shown here is derived from an EMBL/GenBank/DDBJ whole genome shotgun (WGS) entry which is preliminary data.</text>
</comment>
<dbReference type="RefSeq" id="WP_035234680.1">
    <property type="nucleotide sequence ID" value="NZ_ARXV01000018.1"/>
</dbReference>
<dbReference type="PATRIC" id="fig|1177154.3.peg.3364"/>
<keyword evidence="1" id="KW-0732">Signal</keyword>
<dbReference type="Proteomes" id="UP000029444">
    <property type="component" value="Unassembled WGS sequence"/>
</dbReference>
<dbReference type="OrthoDB" id="9797479at2"/>
<sequence>MKNGLHRVKQVTAAVTLAFAALTVPSISHADIQDELDSFFGEMSNATSPGVFETQRRGVFSGGRYTTKSKIFDENLVSFAPPSWKGGCGGIDMFNGSFSFVSAEQIVQLLRQVAANAKGYAFQLALDNVCPDCSKHIEAFQKKIQALNQHLGNSCQLAQGIVNDATSAFELKGKTDASIAATTTGLVSDVFGSREETETGRSPEEELGEDELLRRELIGNIVWQQLKKQNARAWFTYGDDALLETMMSLTGTIIRKPPVIDPNHVGDPADAGKTLPLETKPAKPDILRAILEGGSVKIYNCDTDDKCFDPGEATVNIEGLGKKVEDMLLGTGSNPGIIAKFARNQGTLNAQEQAFMSNLPAGSGTIVRNLAVLSEDASRIFALKASNTIALTMVYTTTEELFRAVNLVVSQSKAPHQSEAFELISESQDKVRNDYQELRSQYGDVADLIEHYNNMLDNLRKQRYVLSSLTTPQRTQE</sequence>
<feature type="chain" id="PRO_5001918424" evidence="1">
    <location>
        <begin position="31"/>
        <end position="477"/>
    </location>
</feature>
<protein>
    <submittedName>
        <fullName evidence="2">Type IV conjugative transfer system protein TraH</fullName>
    </submittedName>
</protein>
<name>A0A095TLL3_9GAMM</name>
<feature type="signal peptide" evidence="1">
    <location>
        <begin position="1"/>
        <end position="30"/>
    </location>
</feature>
<dbReference type="EMBL" id="ARXV01000018">
    <property type="protein sequence ID" value="KGD63343.1"/>
    <property type="molecule type" value="Genomic_DNA"/>
</dbReference>